<evidence type="ECO:0000313" key="9">
    <source>
        <dbReference type="EMBL" id="REG05507.1"/>
    </source>
</evidence>
<dbReference type="Pfam" id="PF02302">
    <property type="entry name" value="PTS_IIB"/>
    <property type="match status" value="1"/>
</dbReference>
<keyword evidence="4" id="KW-0808">Transferase</keyword>
<evidence type="ECO:0000256" key="6">
    <source>
        <dbReference type="ARBA" id="ARBA00022777"/>
    </source>
</evidence>
<dbReference type="PANTHER" id="PTHR34581">
    <property type="entry name" value="PTS SYSTEM N,N'-DIACETYLCHITOBIOSE-SPECIFIC EIIB COMPONENT"/>
    <property type="match status" value="1"/>
</dbReference>
<gene>
    <name evidence="9" type="ORF">DFR64_2911</name>
</gene>
<dbReference type="PANTHER" id="PTHR34581:SF2">
    <property type="entry name" value="PTS SYSTEM N,N'-DIACETYLCHITOBIOSE-SPECIFIC EIIB COMPONENT"/>
    <property type="match status" value="1"/>
</dbReference>
<evidence type="ECO:0000313" key="10">
    <source>
        <dbReference type="Proteomes" id="UP000256388"/>
    </source>
</evidence>
<evidence type="ECO:0000256" key="7">
    <source>
        <dbReference type="PROSITE-ProRule" id="PRU00423"/>
    </source>
</evidence>
<evidence type="ECO:0000256" key="2">
    <source>
        <dbReference type="ARBA" id="ARBA00022553"/>
    </source>
</evidence>
<dbReference type="InterPro" id="IPR051819">
    <property type="entry name" value="PTS_sugar-specific_EIIB"/>
</dbReference>
<dbReference type="SUPFAM" id="SSF52794">
    <property type="entry name" value="PTS system IIB component-like"/>
    <property type="match status" value="1"/>
</dbReference>
<dbReference type="InterPro" id="IPR036095">
    <property type="entry name" value="PTS_EIIB-like_sf"/>
</dbReference>
<keyword evidence="1" id="KW-0813">Transport</keyword>
<dbReference type="GO" id="GO:0009401">
    <property type="term" value="P:phosphoenolpyruvate-dependent sugar phosphotransferase system"/>
    <property type="evidence" value="ECO:0007669"/>
    <property type="project" value="UniProtKB-KW"/>
</dbReference>
<dbReference type="InterPro" id="IPR003501">
    <property type="entry name" value="PTS_EIIB_2/3"/>
</dbReference>
<feature type="domain" description="PTS EIIB type-3" evidence="8">
    <location>
        <begin position="1"/>
        <end position="105"/>
    </location>
</feature>
<evidence type="ECO:0000256" key="1">
    <source>
        <dbReference type="ARBA" id="ARBA00022448"/>
    </source>
</evidence>
<evidence type="ECO:0000256" key="3">
    <source>
        <dbReference type="ARBA" id="ARBA00022597"/>
    </source>
</evidence>
<accession>A0A347ZWT3</accession>
<dbReference type="GO" id="GO:0008982">
    <property type="term" value="F:protein-N(PI)-phosphohistidine-sugar phosphotransferase activity"/>
    <property type="evidence" value="ECO:0007669"/>
    <property type="project" value="InterPro"/>
</dbReference>
<evidence type="ECO:0000259" key="8">
    <source>
        <dbReference type="PROSITE" id="PS51100"/>
    </source>
</evidence>
<feature type="modified residue" description="Phosphocysteine; by EIIA" evidence="7">
    <location>
        <position position="7"/>
    </location>
</feature>
<keyword evidence="3" id="KW-0762">Sugar transport</keyword>
<comment type="caution">
    <text evidence="9">The sequence shown here is derived from an EMBL/GenBank/DDBJ whole genome shotgun (WGS) entry which is preliminary data.</text>
</comment>
<proteinExistence type="predicted"/>
<name>A0A347ZWT3_9CHLR</name>
<dbReference type="Proteomes" id="UP000256388">
    <property type="component" value="Unassembled WGS sequence"/>
</dbReference>
<keyword evidence="10" id="KW-1185">Reference proteome</keyword>
<reference evidence="9 10" key="1">
    <citation type="submission" date="2018-08" db="EMBL/GenBank/DDBJ databases">
        <title>Genomic Encyclopedia of Type Strains, Phase IV (KMG-IV): sequencing the most valuable type-strain genomes for metagenomic binning, comparative biology and taxonomic classification.</title>
        <authorList>
            <person name="Goeker M."/>
        </authorList>
    </citation>
    <scope>NUCLEOTIDE SEQUENCE [LARGE SCALE GENOMIC DNA]</scope>
    <source>
        <strain evidence="9 10">DSM 23923</strain>
    </source>
</reference>
<evidence type="ECO:0000256" key="5">
    <source>
        <dbReference type="ARBA" id="ARBA00022683"/>
    </source>
</evidence>
<organism evidence="9 10">
    <name type="scientific">Pelolinea submarina</name>
    <dbReference type="NCBI Taxonomy" id="913107"/>
    <lineage>
        <taxon>Bacteria</taxon>
        <taxon>Bacillati</taxon>
        <taxon>Chloroflexota</taxon>
        <taxon>Anaerolineae</taxon>
        <taxon>Anaerolineales</taxon>
        <taxon>Anaerolineaceae</taxon>
        <taxon>Pelolinea</taxon>
    </lineage>
</organism>
<keyword evidence="6" id="KW-0418">Kinase</keyword>
<protein>
    <submittedName>
        <fullName evidence="9">PTS system cellobiose-specific IIB component</fullName>
    </submittedName>
</protein>
<keyword evidence="5" id="KW-0598">Phosphotransferase system</keyword>
<sequence length="105" mass="11619">MNILLVCQGGMSSSFVVKKIKEAFKNKGECVHIISKASMEIVDYIDETDIVLVAPNVLYEIEDIRETCTQHGITPVILPMELYGRMDGEALRVFIINSQDGGNDG</sequence>
<dbReference type="InterPro" id="IPR013012">
    <property type="entry name" value="PTS_EIIB_3"/>
</dbReference>
<dbReference type="Gene3D" id="3.40.50.2300">
    <property type="match status" value="1"/>
</dbReference>
<dbReference type="EMBL" id="QUMS01000005">
    <property type="protein sequence ID" value="REG05507.1"/>
    <property type="molecule type" value="Genomic_DNA"/>
</dbReference>
<dbReference type="GO" id="GO:0016301">
    <property type="term" value="F:kinase activity"/>
    <property type="evidence" value="ECO:0007669"/>
    <property type="project" value="UniProtKB-KW"/>
</dbReference>
<dbReference type="AlphaFoldDB" id="A0A347ZWT3"/>
<evidence type="ECO:0000256" key="4">
    <source>
        <dbReference type="ARBA" id="ARBA00022679"/>
    </source>
</evidence>
<dbReference type="PROSITE" id="PS51100">
    <property type="entry name" value="PTS_EIIB_TYPE_3"/>
    <property type="match status" value="1"/>
</dbReference>
<keyword evidence="2" id="KW-0597">Phosphoprotein</keyword>